<protein>
    <submittedName>
        <fullName evidence="2">Uncharacterized protein</fullName>
    </submittedName>
</protein>
<keyword evidence="3" id="KW-1185">Reference proteome</keyword>
<feature type="region of interest" description="Disordered" evidence="1">
    <location>
        <begin position="664"/>
        <end position="688"/>
    </location>
</feature>
<feature type="region of interest" description="Disordered" evidence="1">
    <location>
        <begin position="17"/>
        <end position="39"/>
    </location>
</feature>
<feature type="compositionally biased region" description="Basic and acidic residues" evidence="1">
    <location>
        <begin position="166"/>
        <end position="182"/>
    </location>
</feature>
<reference evidence="2" key="1">
    <citation type="journal article" date="2020" name="G3 (Bethesda)">
        <title>High-Quality Assemblies for Three Invasive Social Wasps from the &lt;i&gt;Vespula&lt;/i&gt; Genus.</title>
        <authorList>
            <person name="Harrop T.W.R."/>
            <person name="Guhlin J."/>
            <person name="McLaughlin G.M."/>
            <person name="Permina E."/>
            <person name="Stockwell P."/>
            <person name="Gilligan J."/>
            <person name="Le Lec M.F."/>
            <person name="Gruber M.A.M."/>
            <person name="Quinn O."/>
            <person name="Lovegrove M."/>
            <person name="Duncan E.J."/>
            <person name="Remnant E.J."/>
            <person name="Van Eeckhoven J."/>
            <person name="Graham B."/>
            <person name="Knapp R.A."/>
            <person name="Langford K.W."/>
            <person name="Kronenberg Z."/>
            <person name="Press M.O."/>
            <person name="Eacker S.M."/>
            <person name="Wilson-Rankin E.E."/>
            <person name="Purcell J."/>
            <person name="Lester P.J."/>
            <person name="Dearden P.K."/>
        </authorList>
    </citation>
    <scope>NUCLEOTIDE SEQUENCE</scope>
    <source>
        <strain evidence="2">Linc-1</strain>
    </source>
</reference>
<feature type="region of interest" description="Disordered" evidence="1">
    <location>
        <begin position="115"/>
        <end position="134"/>
    </location>
</feature>
<accession>A0A834NN36</accession>
<dbReference type="EMBL" id="JACSDZ010000002">
    <property type="protein sequence ID" value="KAF7414394.1"/>
    <property type="molecule type" value="Genomic_DNA"/>
</dbReference>
<feature type="compositionally biased region" description="Polar residues" evidence="1">
    <location>
        <begin position="115"/>
        <end position="126"/>
    </location>
</feature>
<feature type="region of interest" description="Disordered" evidence="1">
    <location>
        <begin position="456"/>
        <end position="481"/>
    </location>
</feature>
<feature type="compositionally biased region" description="Basic and acidic residues" evidence="1">
    <location>
        <begin position="142"/>
        <end position="152"/>
    </location>
</feature>
<evidence type="ECO:0000313" key="3">
    <source>
        <dbReference type="Proteomes" id="UP000617340"/>
    </source>
</evidence>
<feature type="region of interest" description="Disordered" evidence="1">
    <location>
        <begin position="1052"/>
        <end position="1100"/>
    </location>
</feature>
<proteinExistence type="predicted"/>
<feature type="compositionally biased region" description="Basic residues" evidence="1">
    <location>
        <begin position="1086"/>
        <end position="1100"/>
    </location>
</feature>
<comment type="caution">
    <text evidence="2">The sequence shown here is derived from an EMBL/GenBank/DDBJ whole genome shotgun (WGS) entry which is preliminary data.</text>
</comment>
<feature type="compositionally biased region" description="Acidic residues" evidence="1">
    <location>
        <begin position="1062"/>
        <end position="1071"/>
    </location>
</feature>
<feature type="region of interest" description="Disordered" evidence="1">
    <location>
        <begin position="142"/>
        <end position="189"/>
    </location>
</feature>
<evidence type="ECO:0000256" key="1">
    <source>
        <dbReference type="SAM" id="MobiDB-lite"/>
    </source>
</evidence>
<dbReference type="AlphaFoldDB" id="A0A834NN36"/>
<sequence length="1100" mass="123956">MSHVLTSIEAKIYNDSSISNSSSSSSNSSSSNSSSSSSNNFYMTRKANFQGELVVILALLTACVTIVQSTKTREEKIDIAVGNRERRHVGVVEVSSDRGERSTDIPDVRVFNKSVTSSKSNEISSETGRKVSHRLIGGHLRDDRWKKRRDEKGDEDMLASSAGNGKETRSSLRSDDDDERKTLSQQVKEGKYGLIQNEIYEEENPKRPGIISYLDNPEVPKDNIENLGGLDEDEIWLAENHLLVLKGGNFPGRSPTNRPIYSSDKNKQKWPPIDDYQAPKRQVKIPSKPKVPPPFPVQLKDGGPIQIIGVNGSTEIENATLDRTMDPFYGKGILPGDGPFFTITSNGTIVVPDFDYPANSTADDVQGSIVPNDDGKNIKSEEPPIFYHAIPPGAVFVPPPSNRSDYDDEDQSIYYPPPYSFYYPQDNTTAVPPGPLVPGIILPPPPDFFSPLEEKKTTTKKYTKRPGTSMLPKSRPTYLPPRKLTTRKQWESTTIVPKISTTQLPRTRIYIPPMLKNLTGIPVTRIRPSTVPYAEVTTVTPEIQSTLRNTKYYGVNSLVGNRVTETPNTEDKLQTWPRSTNGKSLPVVNYYASTTPPTPVDDSVEVTPAAIKNVITTDQPVQLPNRASYYFYEESNDGNVASTVESAPVYYQTTTESPYYKVEPLSQQPRDEKPYYSVETHPPKDTSRDYNVKLIDTLVDNPQVFQYRGSEDSSTSTKYDTTLNRDQGEGLFADQAPIYYQTITARPPVTIQRSYYTTPKSSRYYQESEERVQVGNRQDTISKPIYQYSFEIADYSKRGQGQRPYYRQQNERVTYDYQTVKSNNQRYDYDTDRPNNVPYKIQGPVYPSTTGRPTLNVTPNPQHAYFTRQEERLLDDVTKEYFTIFGKKINGKETPSTTPIYNKASHVTERPNYDVNRYVSNNYNVPPEITYRDQVYYDHDAPPPNLESDTRVNYRRPLPPINPDSEFVEVFDPKERGQPYVQQRPTISLKDDTLVNYRNPRPPINPDAEFIHPISISNQGPVNTDKSSAYFAYRLPGDGGHFYFLTPQAIRQEQNGGGDSGDSSDNDDDDGGGGGGNGGYYYPKPRGPKLLRRRRNPGDV</sequence>
<evidence type="ECO:0000313" key="2">
    <source>
        <dbReference type="EMBL" id="KAF7414394.1"/>
    </source>
</evidence>
<gene>
    <name evidence="2" type="ORF">HZH68_002883</name>
</gene>
<dbReference type="Proteomes" id="UP000617340">
    <property type="component" value="Unassembled WGS sequence"/>
</dbReference>
<feature type="region of interest" description="Disordered" evidence="1">
    <location>
        <begin position="247"/>
        <end position="275"/>
    </location>
</feature>
<name>A0A834NN36_VESGE</name>
<organism evidence="2 3">
    <name type="scientific">Vespula germanica</name>
    <name type="common">German yellow jacket</name>
    <name type="synonym">Paravespula germanica</name>
    <dbReference type="NCBI Taxonomy" id="30212"/>
    <lineage>
        <taxon>Eukaryota</taxon>
        <taxon>Metazoa</taxon>
        <taxon>Ecdysozoa</taxon>
        <taxon>Arthropoda</taxon>
        <taxon>Hexapoda</taxon>
        <taxon>Insecta</taxon>
        <taxon>Pterygota</taxon>
        <taxon>Neoptera</taxon>
        <taxon>Endopterygota</taxon>
        <taxon>Hymenoptera</taxon>
        <taxon>Apocrita</taxon>
        <taxon>Aculeata</taxon>
        <taxon>Vespoidea</taxon>
        <taxon>Vespidae</taxon>
        <taxon>Vespinae</taxon>
        <taxon>Vespula</taxon>
    </lineage>
</organism>